<feature type="domain" description="Carboxymuconolactone decarboxylase-like" evidence="1">
    <location>
        <begin position="34"/>
        <end position="106"/>
    </location>
</feature>
<evidence type="ECO:0000259" key="1">
    <source>
        <dbReference type="Pfam" id="PF02627"/>
    </source>
</evidence>
<proteinExistence type="predicted"/>
<organism evidence="2 3">
    <name type="scientific">Nocardia jiangxiensis</name>
    <dbReference type="NCBI Taxonomy" id="282685"/>
    <lineage>
        <taxon>Bacteria</taxon>
        <taxon>Bacillati</taxon>
        <taxon>Actinomycetota</taxon>
        <taxon>Actinomycetes</taxon>
        <taxon>Mycobacteriales</taxon>
        <taxon>Nocardiaceae</taxon>
        <taxon>Nocardia</taxon>
    </lineage>
</organism>
<keyword evidence="3" id="KW-1185">Reference proteome</keyword>
<sequence length="116" mass="12301">MGSVIGVEFPGGPAQLRDGLFADEIVEMGLVGVWAQLWAREGLTRRERSLVTMGILIALGAEDEFGSHVRIGLNNGLTKDEIAEVIYHSSGYAGYPRAMAARKAARGALGESISLG</sequence>
<dbReference type="Proteomes" id="UP001601992">
    <property type="component" value="Unassembled WGS sequence"/>
</dbReference>
<gene>
    <name evidence="2" type="ORF">ACFYXQ_07405</name>
</gene>
<name>A0ABW6RUB0_9NOCA</name>
<dbReference type="InterPro" id="IPR003779">
    <property type="entry name" value="CMD-like"/>
</dbReference>
<reference evidence="2 3" key="1">
    <citation type="submission" date="2024-10" db="EMBL/GenBank/DDBJ databases">
        <title>The Natural Products Discovery Center: Release of the First 8490 Sequenced Strains for Exploring Actinobacteria Biosynthetic Diversity.</title>
        <authorList>
            <person name="Kalkreuter E."/>
            <person name="Kautsar S.A."/>
            <person name="Yang D."/>
            <person name="Bader C.D."/>
            <person name="Teijaro C.N."/>
            <person name="Fluegel L."/>
            <person name="Davis C.M."/>
            <person name="Simpson J.R."/>
            <person name="Lauterbach L."/>
            <person name="Steele A.D."/>
            <person name="Gui C."/>
            <person name="Meng S."/>
            <person name="Li G."/>
            <person name="Viehrig K."/>
            <person name="Ye F."/>
            <person name="Su P."/>
            <person name="Kiefer A.F."/>
            <person name="Nichols A."/>
            <person name="Cepeda A.J."/>
            <person name="Yan W."/>
            <person name="Fan B."/>
            <person name="Jiang Y."/>
            <person name="Adhikari A."/>
            <person name="Zheng C.-J."/>
            <person name="Schuster L."/>
            <person name="Cowan T.M."/>
            <person name="Smanski M.J."/>
            <person name="Chevrette M.G."/>
            <person name="De Carvalho L.P.S."/>
            <person name="Shen B."/>
        </authorList>
    </citation>
    <scope>NUCLEOTIDE SEQUENCE [LARGE SCALE GENOMIC DNA]</scope>
    <source>
        <strain evidence="2 3">NPDC002593</strain>
    </source>
</reference>
<evidence type="ECO:0000313" key="3">
    <source>
        <dbReference type="Proteomes" id="UP001601992"/>
    </source>
</evidence>
<dbReference type="RefSeq" id="WP_218008995.1">
    <property type="nucleotide sequence ID" value="NZ_JBIAQY010000002.1"/>
</dbReference>
<protein>
    <submittedName>
        <fullName evidence="2">Carboxymuconolactone decarboxylase family protein</fullName>
    </submittedName>
</protein>
<dbReference type="PANTHER" id="PTHR33570:SF2">
    <property type="entry name" value="CARBOXYMUCONOLACTONE DECARBOXYLASE-LIKE DOMAIN-CONTAINING PROTEIN"/>
    <property type="match status" value="1"/>
</dbReference>
<dbReference type="InterPro" id="IPR052512">
    <property type="entry name" value="4CMD/NDH-1_regulator"/>
</dbReference>
<dbReference type="EMBL" id="JBIAQY010000002">
    <property type="protein sequence ID" value="MFF3567597.1"/>
    <property type="molecule type" value="Genomic_DNA"/>
</dbReference>
<accession>A0ABW6RUB0</accession>
<dbReference type="PANTHER" id="PTHR33570">
    <property type="entry name" value="4-CARBOXYMUCONOLACTONE DECARBOXYLASE FAMILY PROTEIN"/>
    <property type="match status" value="1"/>
</dbReference>
<dbReference type="Pfam" id="PF02627">
    <property type="entry name" value="CMD"/>
    <property type="match status" value="1"/>
</dbReference>
<comment type="caution">
    <text evidence="2">The sequence shown here is derived from an EMBL/GenBank/DDBJ whole genome shotgun (WGS) entry which is preliminary data.</text>
</comment>
<evidence type="ECO:0000313" key="2">
    <source>
        <dbReference type="EMBL" id="MFF3567597.1"/>
    </source>
</evidence>